<evidence type="ECO:0000313" key="2">
    <source>
        <dbReference type="EMBL" id="GAX21979.1"/>
    </source>
</evidence>
<feature type="compositionally biased region" description="Polar residues" evidence="1">
    <location>
        <begin position="140"/>
        <end position="152"/>
    </location>
</feature>
<feature type="region of interest" description="Disordered" evidence="1">
    <location>
        <begin position="70"/>
        <end position="158"/>
    </location>
</feature>
<sequence length="573" mass="63316">MTSTAPRRPEWTPMSMHSRQATLSLLQRKKSAMTGSHPNTSNLRQNQTLPAPPTHHVSFKLQSQVEMSQLSLDSSLRTSRASKPHCNPRRDTTLQENSSEKWSNSHAHEHARNQPACRVSSVESNARRSIPLVPSGQHPALTSASRTVSATPKSPVRHGRNALQRAKQQVMQTPFKPTAALHRPEIHNGVSSQKSVGGTSSLSGSIFQNNQTLGQRSLTNTAGKPSSASLGTRSVVTLEPEQFAATKASLKVEFQRFVDEKEAFLKQKEEAMLEVLTGRARDLEKSLATTGEQCKSDIIAEAKENYFDPSLQAEYMTLYQSNMKEAQKQIRMDVDRVKKEAIEEIRGEHSTILRSLEMEKNHLLAVGKDIIAQARQAKDMALASITNLQAGALRSLSGYLKGKASGRKVAELARDDFALNFMTPRKKRSPTAKPLSSKKVQYQEFESCSSSFGSATQDSMSQDPMKKKRRVNVSKSKNNRKNPSAFEIANASDGKTACSLSRSSHATEPQCSPFKLVSPSSTAVKKVVPVVSSRKQKRPSRHSHGRSKRARLNTSGMHNIDFKDDVSFSFRGM</sequence>
<feature type="compositionally biased region" description="Polar residues" evidence="1">
    <location>
        <begin position="15"/>
        <end position="25"/>
    </location>
</feature>
<keyword evidence="3" id="KW-1185">Reference proteome</keyword>
<feature type="compositionally biased region" description="Polar residues" evidence="1">
    <location>
        <begin position="498"/>
        <end position="510"/>
    </location>
</feature>
<organism evidence="2 3">
    <name type="scientific">Fistulifera solaris</name>
    <name type="common">Oleaginous diatom</name>
    <dbReference type="NCBI Taxonomy" id="1519565"/>
    <lineage>
        <taxon>Eukaryota</taxon>
        <taxon>Sar</taxon>
        <taxon>Stramenopiles</taxon>
        <taxon>Ochrophyta</taxon>
        <taxon>Bacillariophyta</taxon>
        <taxon>Bacillariophyceae</taxon>
        <taxon>Bacillariophycidae</taxon>
        <taxon>Naviculales</taxon>
        <taxon>Naviculaceae</taxon>
        <taxon>Fistulifera</taxon>
    </lineage>
</organism>
<protein>
    <submittedName>
        <fullName evidence="2">Uncharacterized protein</fullName>
    </submittedName>
</protein>
<dbReference type="EMBL" id="BDSP01000176">
    <property type="protein sequence ID" value="GAX21979.1"/>
    <property type="molecule type" value="Genomic_DNA"/>
</dbReference>
<name>A0A1Z5K6Y1_FISSO</name>
<feature type="region of interest" description="Disordered" evidence="1">
    <location>
        <begin position="451"/>
        <end position="558"/>
    </location>
</feature>
<accession>A0A1Z5K6Y1</accession>
<evidence type="ECO:0000313" key="3">
    <source>
        <dbReference type="Proteomes" id="UP000198406"/>
    </source>
</evidence>
<feature type="compositionally biased region" description="Polar residues" evidence="1">
    <location>
        <begin position="451"/>
        <end position="462"/>
    </location>
</feature>
<comment type="caution">
    <text evidence="2">The sequence shown here is derived from an EMBL/GenBank/DDBJ whole genome shotgun (WGS) entry which is preliminary data.</text>
</comment>
<feature type="compositionally biased region" description="Basic residues" evidence="1">
    <location>
        <begin position="466"/>
        <end position="480"/>
    </location>
</feature>
<proteinExistence type="predicted"/>
<feature type="compositionally biased region" description="Low complexity" evidence="1">
    <location>
        <begin position="517"/>
        <end position="533"/>
    </location>
</feature>
<evidence type="ECO:0000256" key="1">
    <source>
        <dbReference type="SAM" id="MobiDB-lite"/>
    </source>
</evidence>
<feature type="compositionally biased region" description="Polar residues" evidence="1">
    <location>
        <begin position="70"/>
        <end position="79"/>
    </location>
</feature>
<feature type="compositionally biased region" description="Polar residues" evidence="1">
    <location>
        <begin position="94"/>
        <end position="105"/>
    </location>
</feature>
<dbReference type="AlphaFoldDB" id="A0A1Z5K6Y1"/>
<feature type="compositionally biased region" description="Polar residues" evidence="1">
    <location>
        <begin position="33"/>
        <end position="49"/>
    </location>
</feature>
<gene>
    <name evidence="2" type="ORF">FisN_25Hh221</name>
</gene>
<dbReference type="InParanoid" id="A0A1Z5K6Y1"/>
<feature type="region of interest" description="Disordered" evidence="1">
    <location>
        <begin position="1"/>
        <end position="55"/>
    </location>
</feature>
<feature type="compositionally biased region" description="Basic residues" evidence="1">
    <location>
        <begin position="534"/>
        <end position="551"/>
    </location>
</feature>
<dbReference type="Proteomes" id="UP000198406">
    <property type="component" value="Unassembled WGS sequence"/>
</dbReference>
<reference evidence="2 3" key="1">
    <citation type="journal article" date="2015" name="Plant Cell">
        <title>Oil accumulation by the oleaginous diatom Fistulifera solaris as revealed by the genome and transcriptome.</title>
        <authorList>
            <person name="Tanaka T."/>
            <person name="Maeda Y."/>
            <person name="Veluchamy A."/>
            <person name="Tanaka M."/>
            <person name="Abida H."/>
            <person name="Marechal E."/>
            <person name="Bowler C."/>
            <person name="Muto M."/>
            <person name="Sunaga Y."/>
            <person name="Tanaka M."/>
            <person name="Yoshino T."/>
            <person name="Taniguchi T."/>
            <person name="Fukuda Y."/>
            <person name="Nemoto M."/>
            <person name="Matsumoto M."/>
            <person name="Wong P.S."/>
            <person name="Aburatani S."/>
            <person name="Fujibuchi W."/>
        </authorList>
    </citation>
    <scope>NUCLEOTIDE SEQUENCE [LARGE SCALE GENOMIC DNA]</scope>
    <source>
        <strain evidence="2 3">JPCC DA0580</strain>
    </source>
</reference>